<dbReference type="OMA" id="RTANCID"/>
<evidence type="ECO:0000259" key="9">
    <source>
        <dbReference type="PROSITE" id="PS51194"/>
    </source>
</evidence>
<feature type="short sequence motif" description="Q motif" evidence="5">
    <location>
        <begin position="1"/>
        <end position="27"/>
    </location>
</feature>
<evidence type="ECO:0000259" key="10">
    <source>
        <dbReference type="PROSITE" id="PS51195"/>
    </source>
</evidence>
<dbReference type="FunCoup" id="D8RMP3">
    <property type="interactions" value="4718"/>
</dbReference>
<evidence type="ECO:0000256" key="7">
    <source>
        <dbReference type="SAM" id="SignalP"/>
    </source>
</evidence>
<dbReference type="AlphaFoldDB" id="D8RMP3"/>
<name>D8RMP3_SELML</name>
<keyword evidence="2 6" id="KW-0378">Hydrolase</keyword>
<dbReference type="GO" id="GO:0003724">
    <property type="term" value="F:RNA helicase activity"/>
    <property type="evidence" value="ECO:0007669"/>
    <property type="project" value="InterPro"/>
</dbReference>
<dbReference type="PROSITE" id="PS51192">
    <property type="entry name" value="HELICASE_ATP_BIND_1"/>
    <property type="match status" value="1"/>
</dbReference>
<dbReference type="PROSITE" id="PS51195">
    <property type="entry name" value="Q_MOTIF"/>
    <property type="match status" value="1"/>
</dbReference>
<dbReference type="eggNOG" id="KOG0347">
    <property type="taxonomic scope" value="Eukaryota"/>
</dbReference>
<dbReference type="PROSITE" id="PS51194">
    <property type="entry name" value="HELICASE_CTER"/>
    <property type="match status" value="1"/>
</dbReference>
<dbReference type="PROSITE" id="PS00039">
    <property type="entry name" value="DEAD_ATP_HELICASE"/>
    <property type="match status" value="1"/>
</dbReference>
<protein>
    <recommendedName>
        <fullName evidence="13">RNA helicase</fullName>
    </recommendedName>
</protein>
<accession>D8RMP3</accession>
<dbReference type="GO" id="GO:0016787">
    <property type="term" value="F:hydrolase activity"/>
    <property type="evidence" value="ECO:0007669"/>
    <property type="project" value="UniProtKB-KW"/>
</dbReference>
<keyword evidence="4 6" id="KW-0067">ATP-binding</keyword>
<feature type="non-terminal residue" evidence="11">
    <location>
        <position position="1"/>
    </location>
</feature>
<feature type="domain" description="DEAD-box RNA helicase Q" evidence="10">
    <location>
        <begin position="1"/>
        <end position="27"/>
    </location>
</feature>
<evidence type="ECO:0000313" key="11">
    <source>
        <dbReference type="EMBL" id="EFJ26375.1"/>
    </source>
</evidence>
<evidence type="ECO:0008006" key="13">
    <source>
        <dbReference type="Google" id="ProtNLM"/>
    </source>
</evidence>
<evidence type="ECO:0000256" key="1">
    <source>
        <dbReference type="ARBA" id="ARBA00022741"/>
    </source>
</evidence>
<proteinExistence type="inferred from homology"/>
<evidence type="ECO:0000256" key="5">
    <source>
        <dbReference type="PROSITE-ProRule" id="PRU00552"/>
    </source>
</evidence>
<evidence type="ECO:0000256" key="3">
    <source>
        <dbReference type="ARBA" id="ARBA00022806"/>
    </source>
</evidence>
<dbReference type="Pfam" id="PF00270">
    <property type="entry name" value="DEAD"/>
    <property type="match status" value="1"/>
</dbReference>
<dbReference type="Gramene" id="EFJ26375">
    <property type="protein sequence ID" value="EFJ26375"/>
    <property type="gene ID" value="SELMODRAFT_97519"/>
</dbReference>
<dbReference type="Pfam" id="PF00271">
    <property type="entry name" value="Helicase_C"/>
    <property type="match status" value="1"/>
</dbReference>
<dbReference type="KEGG" id="smo:SELMODRAFT_97519"/>
<dbReference type="HOGENOM" id="CLU_003041_1_1_1"/>
<dbReference type="SUPFAM" id="SSF52540">
    <property type="entry name" value="P-loop containing nucleoside triphosphate hydrolases"/>
    <property type="match status" value="1"/>
</dbReference>
<keyword evidence="1 6" id="KW-0547">Nucleotide-binding</keyword>
<dbReference type="Proteomes" id="UP000001514">
    <property type="component" value="Unassembled WGS sequence"/>
</dbReference>
<evidence type="ECO:0000313" key="12">
    <source>
        <dbReference type="Proteomes" id="UP000001514"/>
    </source>
</evidence>
<dbReference type="GO" id="GO:0005524">
    <property type="term" value="F:ATP binding"/>
    <property type="evidence" value="ECO:0007669"/>
    <property type="project" value="UniProtKB-KW"/>
</dbReference>
<organism evidence="12">
    <name type="scientific">Selaginella moellendorffii</name>
    <name type="common">Spikemoss</name>
    <dbReference type="NCBI Taxonomy" id="88036"/>
    <lineage>
        <taxon>Eukaryota</taxon>
        <taxon>Viridiplantae</taxon>
        <taxon>Streptophyta</taxon>
        <taxon>Embryophyta</taxon>
        <taxon>Tracheophyta</taxon>
        <taxon>Lycopodiopsida</taxon>
        <taxon>Selaginellales</taxon>
        <taxon>Selaginellaceae</taxon>
        <taxon>Selaginella</taxon>
    </lineage>
</organism>
<sequence length="524" mass="58437">WNELRLHPSLLTALSTLGFTTPTPIQKACIPAAAHKGKDVIGAAETGSGKTLAFGIPILQRLLDERDKLLRQNNVASDSPLRALIVTPTRELALQICDHIRAVAKFTDIKVAPIVGGISTQKQERLLKRRPAIVVGTPGRLWELMSSGESHLVQLQEISFFILDEADRMIEKGHFQELESIIDLLPKHGEPREDLDPADNVFLSAKKRRQTLVFSATLTLPPDFKKKLKKSYGARKKSEQHSLSLLSERAGLSDTAEVVDLTSKNVVAEKLTESVIECTDEEKDAYLYYVLKVHGCGRTIVFCTSIAALRRLAAILRLLEVPAWPLHAQLQQRQRLKTMDRFRASTDGVLVATDVAARGLDIPGVRTVIHYQLPHSAEMYVHRSGRTARADKDGCSIALISPSEKSKYLTLCRALSKSSGLTSFPINSGYIPSVEKRIGLALRIDRLLRENSKKKAKSTWFERNAKELDIEIERKDEDNDNVEAKLSGKNGTNTQELKQTLKHPLELRGFSRRFVAGVRIKLKC</sequence>
<dbReference type="InterPro" id="IPR001650">
    <property type="entry name" value="Helicase_C-like"/>
</dbReference>
<feature type="domain" description="Helicase C-terminal" evidence="9">
    <location>
        <begin position="270"/>
        <end position="432"/>
    </location>
</feature>
<evidence type="ECO:0000256" key="2">
    <source>
        <dbReference type="ARBA" id="ARBA00022801"/>
    </source>
</evidence>
<dbReference type="InParanoid" id="D8RMP3"/>
<dbReference type="CDD" id="cd18787">
    <property type="entry name" value="SF2_C_DEAD"/>
    <property type="match status" value="1"/>
</dbReference>
<keyword evidence="3 6" id="KW-0347">Helicase</keyword>
<dbReference type="SMART" id="SM00487">
    <property type="entry name" value="DEXDc"/>
    <property type="match status" value="1"/>
</dbReference>
<dbReference type="InterPro" id="IPR011545">
    <property type="entry name" value="DEAD/DEAH_box_helicase_dom"/>
</dbReference>
<comment type="similarity">
    <text evidence="6">Belongs to the DEAD box helicase family.</text>
</comment>
<evidence type="ECO:0000259" key="8">
    <source>
        <dbReference type="PROSITE" id="PS51192"/>
    </source>
</evidence>
<dbReference type="InterPro" id="IPR050079">
    <property type="entry name" value="DEAD_box_RNA_helicase"/>
</dbReference>
<dbReference type="PANTHER" id="PTHR47959">
    <property type="entry name" value="ATP-DEPENDENT RNA HELICASE RHLE-RELATED"/>
    <property type="match status" value="1"/>
</dbReference>
<dbReference type="GO" id="GO:0005730">
    <property type="term" value="C:nucleolus"/>
    <property type="evidence" value="ECO:0000318"/>
    <property type="project" value="GO_Central"/>
</dbReference>
<reference evidence="11 12" key="1">
    <citation type="journal article" date="2011" name="Science">
        <title>The Selaginella genome identifies genetic changes associated with the evolution of vascular plants.</title>
        <authorList>
            <person name="Banks J.A."/>
            <person name="Nishiyama T."/>
            <person name="Hasebe M."/>
            <person name="Bowman J.L."/>
            <person name="Gribskov M."/>
            <person name="dePamphilis C."/>
            <person name="Albert V.A."/>
            <person name="Aono N."/>
            <person name="Aoyama T."/>
            <person name="Ambrose B.A."/>
            <person name="Ashton N.W."/>
            <person name="Axtell M.J."/>
            <person name="Barker E."/>
            <person name="Barker M.S."/>
            <person name="Bennetzen J.L."/>
            <person name="Bonawitz N.D."/>
            <person name="Chapple C."/>
            <person name="Cheng C."/>
            <person name="Correa L.G."/>
            <person name="Dacre M."/>
            <person name="DeBarry J."/>
            <person name="Dreyer I."/>
            <person name="Elias M."/>
            <person name="Engstrom E.M."/>
            <person name="Estelle M."/>
            <person name="Feng L."/>
            <person name="Finet C."/>
            <person name="Floyd S.K."/>
            <person name="Frommer W.B."/>
            <person name="Fujita T."/>
            <person name="Gramzow L."/>
            <person name="Gutensohn M."/>
            <person name="Harholt J."/>
            <person name="Hattori M."/>
            <person name="Heyl A."/>
            <person name="Hirai T."/>
            <person name="Hiwatashi Y."/>
            <person name="Ishikawa M."/>
            <person name="Iwata M."/>
            <person name="Karol K.G."/>
            <person name="Koehler B."/>
            <person name="Kolukisaoglu U."/>
            <person name="Kubo M."/>
            <person name="Kurata T."/>
            <person name="Lalonde S."/>
            <person name="Li K."/>
            <person name="Li Y."/>
            <person name="Litt A."/>
            <person name="Lyons E."/>
            <person name="Manning G."/>
            <person name="Maruyama T."/>
            <person name="Michael T.P."/>
            <person name="Mikami K."/>
            <person name="Miyazaki S."/>
            <person name="Morinaga S."/>
            <person name="Murata T."/>
            <person name="Mueller-Roeber B."/>
            <person name="Nelson D.R."/>
            <person name="Obara M."/>
            <person name="Oguri Y."/>
            <person name="Olmstead R.G."/>
            <person name="Onodera N."/>
            <person name="Petersen B.L."/>
            <person name="Pils B."/>
            <person name="Prigge M."/>
            <person name="Rensing S.A."/>
            <person name="Riano-Pachon D.M."/>
            <person name="Roberts A.W."/>
            <person name="Sato Y."/>
            <person name="Scheller H.V."/>
            <person name="Schulz B."/>
            <person name="Schulz C."/>
            <person name="Shakirov E.V."/>
            <person name="Shibagaki N."/>
            <person name="Shinohara N."/>
            <person name="Shippen D.E."/>
            <person name="Soerensen I."/>
            <person name="Sotooka R."/>
            <person name="Sugimoto N."/>
            <person name="Sugita M."/>
            <person name="Sumikawa N."/>
            <person name="Tanurdzic M."/>
            <person name="Theissen G."/>
            <person name="Ulvskov P."/>
            <person name="Wakazuki S."/>
            <person name="Weng J.K."/>
            <person name="Willats W.W."/>
            <person name="Wipf D."/>
            <person name="Wolf P.G."/>
            <person name="Yang L."/>
            <person name="Zimmer A.D."/>
            <person name="Zhu Q."/>
            <person name="Mitros T."/>
            <person name="Hellsten U."/>
            <person name="Loque D."/>
            <person name="Otillar R."/>
            <person name="Salamov A."/>
            <person name="Schmutz J."/>
            <person name="Shapiro H."/>
            <person name="Lindquist E."/>
            <person name="Lucas S."/>
            <person name="Rokhsar D."/>
            <person name="Grigoriev I.V."/>
        </authorList>
    </citation>
    <scope>NUCLEOTIDE SEQUENCE [LARGE SCALE GENOMIC DNA]</scope>
</reference>
<dbReference type="EMBL" id="GL377584">
    <property type="protein sequence ID" value="EFJ26375.1"/>
    <property type="molecule type" value="Genomic_DNA"/>
</dbReference>
<evidence type="ECO:0000256" key="6">
    <source>
        <dbReference type="RuleBase" id="RU000492"/>
    </source>
</evidence>
<evidence type="ECO:0000256" key="4">
    <source>
        <dbReference type="ARBA" id="ARBA00022840"/>
    </source>
</evidence>
<feature type="chain" id="PRO_5003121927" description="RNA helicase" evidence="7">
    <location>
        <begin position="23"/>
        <end position="524"/>
    </location>
</feature>
<dbReference type="InterPro" id="IPR027417">
    <property type="entry name" value="P-loop_NTPase"/>
</dbReference>
<keyword evidence="12" id="KW-1185">Reference proteome</keyword>
<gene>
    <name evidence="11" type="ORF">SELMODRAFT_97519</name>
</gene>
<feature type="domain" description="Helicase ATP-binding" evidence="8">
    <location>
        <begin position="31"/>
        <end position="236"/>
    </location>
</feature>
<dbReference type="SMART" id="SM00490">
    <property type="entry name" value="HELICc"/>
    <property type="match status" value="1"/>
</dbReference>
<dbReference type="STRING" id="88036.D8RMP3"/>
<dbReference type="InterPro" id="IPR000629">
    <property type="entry name" value="RNA-helicase_DEAD-box_CS"/>
</dbReference>
<keyword evidence="7" id="KW-0732">Signal</keyword>
<dbReference type="InterPro" id="IPR014001">
    <property type="entry name" value="Helicase_ATP-bd"/>
</dbReference>
<dbReference type="CDD" id="cd17946">
    <property type="entry name" value="DEADc_DDX24"/>
    <property type="match status" value="1"/>
</dbReference>
<dbReference type="PANTHER" id="PTHR47959:SF1">
    <property type="entry name" value="ATP-DEPENDENT RNA HELICASE DBPA"/>
    <property type="match status" value="1"/>
</dbReference>
<dbReference type="InterPro" id="IPR014014">
    <property type="entry name" value="RNA_helicase_DEAD_Q_motif"/>
</dbReference>
<dbReference type="Gene3D" id="3.40.50.300">
    <property type="entry name" value="P-loop containing nucleotide triphosphate hydrolases"/>
    <property type="match status" value="2"/>
</dbReference>
<feature type="signal peptide" evidence="7">
    <location>
        <begin position="1"/>
        <end position="22"/>
    </location>
</feature>
<dbReference type="GO" id="GO:0003676">
    <property type="term" value="F:nucleic acid binding"/>
    <property type="evidence" value="ECO:0007669"/>
    <property type="project" value="InterPro"/>
</dbReference>